<reference evidence="1" key="2">
    <citation type="submission" date="2021-01" db="UniProtKB">
        <authorList>
            <consortium name="EnsemblPlants"/>
        </authorList>
    </citation>
    <scope>IDENTIFICATION</scope>
</reference>
<dbReference type="EnsemblPlants" id="QL02p076019:mrna">
    <property type="protein sequence ID" value="QL02p076019:mrna"/>
    <property type="gene ID" value="QL02p076019"/>
</dbReference>
<dbReference type="Gramene" id="QL02p076019:mrna">
    <property type="protein sequence ID" value="QL02p076019:mrna"/>
    <property type="gene ID" value="QL02p076019"/>
</dbReference>
<organism evidence="1 2">
    <name type="scientific">Quercus lobata</name>
    <name type="common">Valley oak</name>
    <dbReference type="NCBI Taxonomy" id="97700"/>
    <lineage>
        <taxon>Eukaryota</taxon>
        <taxon>Viridiplantae</taxon>
        <taxon>Streptophyta</taxon>
        <taxon>Embryophyta</taxon>
        <taxon>Tracheophyta</taxon>
        <taxon>Spermatophyta</taxon>
        <taxon>Magnoliopsida</taxon>
        <taxon>eudicotyledons</taxon>
        <taxon>Gunneridae</taxon>
        <taxon>Pentapetalae</taxon>
        <taxon>rosids</taxon>
        <taxon>fabids</taxon>
        <taxon>Fagales</taxon>
        <taxon>Fagaceae</taxon>
        <taxon>Quercus</taxon>
    </lineage>
</organism>
<accession>A0A7N2QZS1</accession>
<sequence length="113" mass="12568">MNLASQGEDQIASAFTNDGDFFLRTTYNAAKGLNALNPTTSSLSWIWKLKVPPKLVLFISLCSYNSIPIEEVLGSRGLDQRCSIWTFSKLPIRSSSSTAIERPTMQLTYFQNG</sequence>
<keyword evidence="2" id="KW-1185">Reference proteome</keyword>
<dbReference type="InParanoid" id="A0A7N2QZS1"/>
<name>A0A7N2QZS1_QUELO</name>
<dbReference type="Proteomes" id="UP000594261">
    <property type="component" value="Chromosome 2"/>
</dbReference>
<reference evidence="2" key="1">
    <citation type="journal article" date="2016" name="G3 (Bethesda)">
        <title>First Draft Assembly and Annotation of the Genome of a California Endemic Oak Quercus lobata Nee (Fagaceae).</title>
        <authorList>
            <person name="Sork V.L."/>
            <person name="Fitz-Gibbon S.T."/>
            <person name="Puiu D."/>
            <person name="Crepeau M."/>
            <person name="Gugger P.F."/>
            <person name="Sherman R."/>
            <person name="Stevens K."/>
            <person name="Langley C.H."/>
            <person name="Pellegrini M."/>
            <person name="Salzberg S.L."/>
        </authorList>
    </citation>
    <scope>NUCLEOTIDE SEQUENCE [LARGE SCALE GENOMIC DNA]</scope>
    <source>
        <strain evidence="2">cv. SW786</strain>
    </source>
</reference>
<proteinExistence type="predicted"/>
<protein>
    <submittedName>
        <fullName evidence="1">Uncharacterized protein</fullName>
    </submittedName>
</protein>
<evidence type="ECO:0000313" key="1">
    <source>
        <dbReference type="EnsemblPlants" id="QL02p076019:mrna"/>
    </source>
</evidence>
<dbReference type="AlphaFoldDB" id="A0A7N2QZS1"/>
<evidence type="ECO:0000313" key="2">
    <source>
        <dbReference type="Proteomes" id="UP000594261"/>
    </source>
</evidence>